<evidence type="ECO:0000313" key="2">
    <source>
        <dbReference type="Proteomes" id="UP000030745"/>
    </source>
</evidence>
<sequence>MAFTPHADWRRSQFRTEDLLLDSNLYDAKLPLHLAIANGCVQLAKRMLRCRPDLASEDAIVLAFWKGHLEIAELLLDERENIPELQNLVRVEAGARVRKPAILSSVLAQDDTKGVELLQRFGPCPSDFGADDKQIAISEATLENATLALDVFPWLDYPALLDDVASQGFLPLVRLLHERGHECSTNAMGMAAANGHLEVVQFLHVNRTEGCTVDALDGAVLFGHIDVGRFLIEHRMEGASPNILDEVAANGHLEIVEYLHSLSSFDCTVDAVNKAASGGHLEVVTFLLTNRREGCSRDEVVEKALDGGHLRTAEYLLSLDYPFPTKIKLHGGGFDKPEMVGVLELLLAHGRPCDPGWMRSASAFNNLLLARFLHGHPNYCCHRDELKTAINCGAWDVVDFLLAHCTARISVDALQAALSFGTVDVVSRILQRRPKLGHDDLLDLAIRRHNTEAIQCLLTAGIGKPRACLIKIVRRREHSTASKLVLPYCMDTVDHLDNVLFLIELYEKSDRRSRTLQLITPELTVQGTWLPKLSRLHQVWRRERQRCSGLPSASVARLMRLVNMVTDGELKTQLNRLVAHKRSRSGRPA</sequence>
<dbReference type="EMBL" id="KK583210">
    <property type="protein sequence ID" value="KDO28661.1"/>
    <property type="molecule type" value="Genomic_DNA"/>
</dbReference>
<dbReference type="Pfam" id="PF12796">
    <property type="entry name" value="Ank_2"/>
    <property type="match status" value="1"/>
</dbReference>
<dbReference type="AlphaFoldDB" id="A0A067CQ71"/>
<dbReference type="Proteomes" id="UP000030745">
    <property type="component" value="Unassembled WGS sequence"/>
</dbReference>
<protein>
    <submittedName>
        <fullName evidence="1">Uncharacterized protein</fullName>
    </submittedName>
</protein>
<dbReference type="OrthoDB" id="539213at2759"/>
<dbReference type="KEGG" id="spar:SPRG_06516"/>
<keyword evidence="2" id="KW-1185">Reference proteome</keyword>
<dbReference type="PANTHER" id="PTHR46586">
    <property type="entry name" value="ANKYRIN REPEAT-CONTAINING PROTEIN"/>
    <property type="match status" value="1"/>
</dbReference>
<gene>
    <name evidence="1" type="ORF">SPRG_06516</name>
</gene>
<dbReference type="GeneID" id="24128862"/>
<organism evidence="1 2">
    <name type="scientific">Saprolegnia parasitica (strain CBS 223.65)</name>
    <dbReference type="NCBI Taxonomy" id="695850"/>
    <lineage>
        <taxon>Eukaryota</taxon>
        <taxon>Sar</taxon>
        <taxon>Stramenopiles</taxon>
        <taxon>Oomycota</taxon>
        <taxon>Saprolegniomycetes</taxon>
        <taxon>Saprolegniales</taxon>
        <taxon>Saprolegniaceae</taxon>
        <taxon>Saprolegnia</taxon>
    </lineage>
</organism>
<dbReference type="VEuPathDB" id="FungiDB:SPRG_06516"/>
<reference evidence="1 2" key="1">
    <citation type="journal article" date="2013" name="PLoS Genet.">
        <title>Distinctive expansion of potential virulence genes in the genome of the oomycete fish pathogen Saprolegnia parasitica.</title>
        <authorList>
            <person name="Jiang R.H."/>
            <person name="de Bruijn I."/>
            <person name="Haas B.J."/>
            <person name="Belmonte R."/>
            <person name="Lobach L."/>
            <person name="Christie J."/>
            <person name="van den Ackerveken G."/>
            <person name="Bottin A."/>
            <person name="Bulone V."/>
            <person name="Diaz-Moreno S.M."/>
            <person name="Dumas B."/>
            <person name="Fan L."/>
            <person name="Gaulin E."/>
            <person name="Govers F."/>
            <person name="Grenville-Briggs L.J."/>
            <person name="Horner N.R."/>
            <person name="Levin J.Z."/>
            <person name="Mammella M."/>
            <person name="Meijer H.J."/>
            <person name="Morris P."/>
            <person name="Nusbaum C."/>
            <person name="Oome S."/>
            <person name="Phillips A.J."/>
            <person name="van Rooyen D."/>
            <person name="Rzeszutek E."/>
            <person name="Saraiva M."/>
            <person name="Secombes C.J."/>
            <person name="Seidl M.F."/>
            <person name="Snel B."/>
            <person name="Stassen J.H."/>
            <person name="Sykes S."/>
            <person name="Tripathy S."/>
            <person name="van den Berg H."/>
            <person name="Vega-Arreguin J.C."/>
            <person name="Wawra S."/>
            <person name="Young S.K."/>
            <person name="Zeng Q."/>
            <person name="Dieguez-Uribeondo J."/>
            <person name="Russ C."/>
            <person name="Tyler B.M."/>
            <person name="van West P."/>
        </authorList>
    </citation>
    <scope>NUCLEOTIDE SEQUENCE [LARGE SCALE GENOMIC DNA]</scope>
    <source>
        <strain evidence="1 2">CBS 223.65</strain>
    </source>
</reference>
<accession>A0A067CQ71</accession>
<dbReference type="STRING" id="695850.A0A067CQ71"/>
<dbReference type="SMART" id="SM00248">
    <property type="entry name" value="ANK"/>
    <property type="match status" value="5"/>
</dbReference>
<dbReference type="RefSeq" id="XP_012200721.1">
    <property type="nucleotide sequence ID" value="XM_012345331.1"/>
</dbReference>
<dbReference type="InterPro" id="IPR002110">
    <property type="entry name" value="Ankyrin_rpt"/>
</dbReference>
<name>A0A067CQ71_SAPPC</name>
<dbReference type="InterPro" id="IPR052050">
    <property type="entry name" value="SecEffector_AnkRepeat"/>
</dbReference>
<dbReference type="SUPFAM" id="SSF48403">
    <property type="entry name" value="Ankyrin repeat"/>
    <property type="match status" value="1"/>
</dbReference>
<evidence type="ECO:0000313" key="1">
    <source>
        <dbReference type="EMBL" id="KDO28661.1"/>
    </source>
</evidence>
<proteinExistence type="predicted"/>
<dbReference type="Gene3D" id="1.25.40.20">
    <property type="entry name" value="Ankyrin repeat-containing domain"/>
    <property type="match status" value="2"/>
</dbReference>
<dbReference type="InterPro" id="IPR036770">
    <property type="entry name" value="Ankyrin_rpt-contain_sf"/>
</dbReference>
<dbReference type="PANTHER" id="PTHR46586:SF7">
    <property type="entry name" value="ANKYRIN REPEAT-CONTAINING PROTEIN"/>
    <property type="match status" value="1"/>
</dbReference>